<comment type="caution">
    <text evidence="1">The sequence shown here is derived from an EMBL/GenBank/DDBJ whole genome shotgun (WGS) entry which is preliminary data.</text>
</comment>
<sequence>MRLKTGDLVTMRENRGGKLIMDDGSTRRELFHEDETYKIHSFTKAYDIAQDEKVLVEAVKFSEDQFFAVPVTSIRKAEEES</sequence>
<evidence type="ECO:0000313" key="2">
    <source>
        <dbReference type="Proteomes" id="UP000441585"/>
    </source>
</evidence>
<proteinExistence type="predicted"/>
<gene>
    <name evidence="1" type="ORF">GJU41_11720</name>
</gene>
<reference evidence="1 2" key="1">
    <citation type="submission" date="2019-11" db="EMBL/GenBank/DDBJ databases">
        <title>Bacillus idriensis genome.</title>
        <authorList>
            <person name="Konopka E.N."/>
            <person name="Newman J.D."/>
        </authorList>
    </citation>
    <scope>NUCLEOTIDE SEQUENCE [LARGE SCALE GENOMIC DNA]</scope>
    <source>
        <strain evidence="1 2">DSM 19097</strain>
    </source>
</reference>
<protein>
    <submittedName>
        <fullName evidence="1">Uncharacterized protein</fullName>
    </submittedName>
</protein>
<evidence type="ECO:0000313" key="1">
    <source>
        <dbReference type="EMBL" id="MRX54640.1"/>
    </source>
</evidence>
<name>A0A6I2M8Y6_9BACI</name>
<dbReference type="RefSeq" id="WP_154318657.1">
    <property type="nucleotide sequence ID" value="NZ_CAJGAA010000002.1"/>
</dbReference>
<organism evidence="1 2">
    <name type="scientific">Metabacillus idriensis</name>
    <dbReference type="NCBI Taxonomy" id="324768"/>
    <lineage>
        <taxon>Bacteria</taxon>
        <taxon>Bacillati</taxon>
        <taxon>Bacillota</taxon>
        <taxon>Bacilli</taxon>
        <taxon>Bacillales</taxon>
        <taxon>Bacillaceae</taxon>
        <taxon>Metabacillus</taxon>
    </lineage>
</organism>
<dbReference type="EMBL" id="WKKF01000002">
    <property type="protein sequence ID" value="MRX54640.1"/>
    <property type="molecule type" value="Genomic_DNA"/>
</dbReference>
<dbReference type="AlphaFoldDB" id="A0A6I2M8Y6"/>
<accession>A0A6I2M8Y6</accession>
<keyword evidence="2" id="KW-1185">Reference proteome</keyword>
<dbReference type="Proteomes" id="UP000441585">
    <property type="component" value="Unassembled WGS sequence"/>
</dbReference>